<protein>
    <submittedName>
        <fullName evidence="3">Murein DD-endopeptidase MepM/ murein hydrolase activator NlpD</fullName>
    </submittedName>
</protein>
<sequence>MRSFLVILLALPLFALPAAGGLRSTVPDVLSTRWIWPLTGRPVVLRDFAPPAQPWLAGHRGTDLATTPGAEVHAAGAGTIGYAGPLAGRAVVTVLHSDGLRTTYLPVHPSVRRGQTVSRGEVIGVVQDLPGHCRTACLHWGLLRGRSYLDPLLLLGRGQVRLLPLWPSGP</sequence>
<organism evidence="3 4">
    <name type="scientific">Streptosporangium saharense</name>
    <dbReference type="NCBI Taxonomy" id="1706840"/>
    <lineage>
        <taxon>Bacteria</taxon>
        <taxon>Bacillati</taxon>
        <taxon>Actinomycetota</taxon>
        <taxon>Actinomycetes</taxon>
        <taxon>Streptosporangiales</taxon>
        <taxon>Streptosporangiaceae</taxon>
        <taxon>Streptosporangium</taxon>
    </lineage>
</organism>
<dbReference type="EMBL" id="JACHJP010000001">
    <property type="protein sequence ID" value="MBB4914693.1"/>
    <property type="molecule type" value="Genomic_DNA"/>
</dbReference>
<dbReference type="InterPro" id="IPR050570">
    <property type="entry name" value="Cell_wall_metabolism_enzyme"/>
</dbReference>
<dbReference type="RefSeq" id="WP_312863571.1">
    <property type="nucleotide sequence ID" value="NZ_JACHJP010000001.1"/>
</dbReference>
<dbReference type="Proteomes" id="UP000552644">
    <property type="component" value="Unassembled WGS sequence"/>
</dbReference>
<accession>A0A7W7QJM7</accession>
<dbReference type="InterPro" id="IPR011055">
    <property type="entry name" value="Dup_hybrid_motif"/>
</dbReference>
<comment type="caution">
    <text evidence="3">The sequence shown here is derived from an EMBL/GenBank/DDBJ whole genome shotgun (WGS) entry which is preliminary data.</text>
</comment>
<name>A0A7W7QJM7_9ACTN</name>
<gene>
    <name evidence="3" type="ORF">FHS44_001765</name>
</gene>
<keyword evidence="3" id="KW-0378">Hydrolase</keyword>
<dbReference type="CDD" id="cd12797">
    <property type="entry name" value="M23_peptidase"/>
    <property type="match status" value="1"/>
</dbReference>
<dbReference type="SUPFAM" id="SSF51261">
    <property type="entry name" value="Duplicated hybrid motif"/>
    <property type="match status" value="1"/>
</dbReference>
<evidence type="ECO:0000256" key="1">
    <source>
        <dbReference type="ARBA" id="ARBA00022729"/>
    </source>
</evidence>
<dbReference type="AlphaFoldDB" id="A0A7W7QJM7"/>
<feature type="domain" description="M23ase beta-sheet core" evidence="2">
    <location>
        <begin position="58"/>
        <end position="151"/>
    </location>
</feature>
<reference evidence="3 4" key="1">
    <citation type="submission" date="2020-08" db="EMBL/GenBank/DDBJ databases">
        <title>Genomic Encyclopedia of Type Strains, Phase III (KMG-III): the genomes of soil and plant-associated and newly described type strains.</title>
        <authorList>
            <person name="Whitman W."/>
        </authorList>
    </citation>
    <scope>NUCLEOTIDE SEQUENCE [LARGE SCALE GENOMIC DNA]</scope>
    <source>
        <strain evidence="3 4">CECT 8840</strain>
    </source>
</reference>
<dbReference type="InterPro" id="IPR016047">
    <property type="entry name" value="M23ase_b-sheet_dom"/>
</dbReference>
<dbReference type="Pfam" id="PF01551">
    <property type="entry name" value="Peptidase_M23"/>
    <property type="match status" value="1"/>
</dbReference>
<dbReference type="GO" id="GO:0004222">
    <property type="term" value="F:metalloendopeptidase activity"/>
    <property type="evidence" value="ECO:0007669"/>
    <property type="project" value="TreeGrafter"/>
</dbReference>
<dbReference type="PANTHER" id="PTHR21666:SF289">
    <property type="entry name" value="L-ALA--D-GLU ENDOPEPTIDASE"/>
    <property type="match status" value="1"/>
</dbReference>
<dbReference type="Gene3D" id="2.70.70.10">
    <property type="entry name" value="Glucose Permease (Domain IIA)"/>
    <property type="match status" value="1"/>
</dbReference>
<dbReference type="PANTHER" id="PTHR21666">
    <property type="entry name" value="PEPTIDASE-RELATED"/>
    <property type="match status" value="1"/>
</dbReference>
<proteinExistence type="predicted"/>
<evidence type="ECO:0000259" key="2">
    <source>
        <dbReference type="Pfam" id="PF01551"/>
    </source>
</evidence>
<keyword evidence="4" id="KW-1185">Reference proteome</keyword>
<evidence type="ECO:0000313" key="4">
    <source>
        <dbReference type="Proteomes" id="UP000552644"/>
    </source>
</evidence>
<evidence type="ECO:0000313" key="3">
    <source>
        <dbReference type="EMBL" id="MBB4914693.1"/>
    </source>
</evidence>
<keyword evidence="1" id="KW-0732">Signal</keyword>